<evidence type="ECO:0000313" key="2">
    <source>
        <dbReference type="EMBL" id="MCD9560861.1"/>
    </source>
</evidence>
<feature type="compositionally biased region" description="Basic and acidic residues" evidence="1">
    <location>
        <begin position="250"/>
        <end position="265"/>
    </location>
</feature>
<name>A0ABS8USH1_DATST</name>
<dbReference type="EMBL" id="JACEIK010002390">
    <property type="protein sequence ID" value="MCD9560861.1"/>
    <property type="molecule type" value="Genomic_DNA"/>
</dbReference>
<proteinExistence type="predicted"/>
<evidence type="ECO:0000313" key="3">
    <source>
        <dbReference type="Proteomes" id="UP000823775"/>
    </source>
</evidence>
<feature type="compositionally biased region" description="Polar residues" evidence="1">
    <location>
        <begin position="9"/>
        <end position="25"/>
    </location>
</feature>
<dbReference type="Proteomes" id="UP000823775">
    <property type="component" value="Unassembled WGS sequence"/>
</dbReference>
<keyword evidence="3" id="KW-1185">Reference proteome</keyword>
<organism evidence="2 3">
    <name type="scientific">Datura stramonium</name>
    <name type="common">Jimsonweed</name>
    <name type="synonym">Common thornapple</name>
    <dbReference type="NCBI Taxonomy" id="4076"/>
    <lineage>
        <taxon>Eukaryota</taxon>
        <taxon>Viridiplantae</taxon>
        <taxon>Streptophyta</taxon>
        <taxon>Embryophyta</taxon>
        <taxon>Tracheophyta</taxon>
        <taxon>Spermatophyta</taxon>
        <taxon>Magnoliopsida</taxon>
        <taxon>eudicotyledons</taxon>
        <taxon>Gunneridae</taxon>
        <taxon>Pentapetalae</taxon>
        <taxon>asterids</taxon>
        <taxon>lamiids</taxon>
        <taxon>Solanales</taxon>
        <taxon>Solanaceae</taxon>
        <taxon>Solanoideae</taxon>
        <taxon>Datureae</taxon>
        <taxon>Datura</taxon>
    </lineage>
</organism>
<feature type="region of interest" description="Disordered" evidence="1">
    <location>
        <begin position="1"/>
        <end position="25"/>
    </location>
</feature>
<accession>A0ABS8USH1</accession>
<gene>
    <name evidence="2" type="ORF">HAX54_019680</name>
</gene>
<feature type="region of interest" description="Disordered" evidence="1">
    <location>
        <begin position="241"/>
        <end position="265"/>
    </location>
</feature>
<protein>
    <submittedName>
        <fullName evidence="2">Uncharacterized protein</fullName>
    </submittedName>
</protein>
<reference evidence="2 3" key="1">
    <citation type="journal article" date="2021" name="BMC Genomics">
        <title>Datura genome reveals duplications of psychoactive alkaloid biosynthetic genes and high mutation rate following tissue culture.</title>
        <authorList>
            <person name="Rajewski A."/>
            <person name="Carter-House D."/>
            <person name="Stajich J."/>
            <person name="Litt A."/>
        </authorList>
    </citation>
    <scope>NUCLEOTIDE SEQUENCE [LARGE SCALE GENOMIC DNA]</scope>
    <source>
        <strain evidence="2">AR-01</strain>
    </source>
</reference>
<comment type="caution">
    <text evidence="2">The sequence shown here is derived from an EMBL/GenBank/DDBJ whole genome shotgun (WGS) entry which is preliminary data.</text>
</comment>
<sequence length="265" mass="29142">MRTGHRPSQAAQGLERSTGTCATQSGTTHTLHSAAAGATRTVVGAFKRATWGTSSALSVATRGRILTLSLDFVFDAPGDCNLNMVRELLANWMPKERSNQVKVRCQIFVFAPMTLNRLLGTPNVDPQPFVDMLRMNGVTEEQLQQLNIDYPLSEHLRALCRVGPGYEEPLDDDVATEDDMERVESDIEFSDDEEDDSEMGKLLLPPQTTRKVKINGERTRAVHCLPTRLVARHGSTLALQAARSSNNNGARRDAAAADQPENLKQ</sequence>
<evidence type="ECO:0000256" key="1">
    <source>
        <dbReference type="SAM" id="MobiDB-lite"/>
    </source>
</evidence>